<gene>
    <name evidence="2" type="ORF">B0A48_10720</name>
</gene>
<dbReference type="Proteomes" id="UP000192596">
    <property type="component" value="Unassembled WGS sequence"/>
</dbReference>
<keyword evidence="3" id="KW-1185">Reference proteome</keyword>
<evidence type="ECO:0000256" key="1">
    <source>
        <dbReference type="SAM" id="SignalP"/>
    </source>
</evidence>
<evidence type="ECO:0000313" key="2">
    <source>
        <dbReference type="EMBL" id="OQO04111.1"/>
    </source>
</evidence>
<keyword evidence="1" id="KW-0732">Signal</keyword>
<feature type="chain" id="PRO_5013093875" description="Bys1 family protein" evidence="1">
    <location>
        <begin position="21"/>
        <end position="149"/>
    </location>
</feature>
<sequence length="149" mass="15563">MHFTTTALSTILALATSTHALSHQAVLNNCNETLYLTYVNSTKSTTGPSPLLAFANTELPITGVGNSLGVSKSDQYWSSQTPKLILGTSTDNGILYWSVSYVDGDPFAGQKVGVTSAGRVNDVCQNSTGYGGKVHACQDDGVVLSVGLC</sequence>
<dbReference type="OrthoDB" id="3682664at2759"/>
<evidence type="ECO:0000313" key="3">
    <source>
        <dbReference type="Proteomes" id="UP000192596"/>
    </source>
</evidence>
<proteinExistence type="predicted"/>
<dbReference type="InParanoid" id="A0A1V8SYL0"/>
<accession>A0A1V8SYL0</accession>
<evidence type="ECO:0008006" key="4">
    <source>
        <dbReference type="Google" id="ProtNLM"/>
    </source>
</evidence>
<comment type="caution">
    <text evidence="2">The sequence shown here is derived from an EMBL/GenBank/DDBJ whole genome shotgun (WGS) entry which is preliminary data.</text>
</comment>
<organism evidence="2 3">
    <name type="scientific">Cryoendolithus antarcticus</name>
    <dbReference type="NCBI Taxonomy" id="1507870"/>
    <lineage>
        <taxon>Eukaryota</taxon>
        <taxon>Fungi</taxon>
        <taxon>Dikarya</taxon>
        <taxon>Ascomycota</taxon>
        <taxon>Pezizomycotina</taxon>
        <taxon>Dothideomycetes</taxon>
        <taxon>Dothideomycetidae</taxon>
        <taxon>Cladosporiales</taxon>
        <taxon>Cladosporiaceae</taxon>
        <taxon>Cryoendolithus</taxon>
    </lineage>
</organism>
<dbReference type="AlphaFoldDB" id="A0A1V8SYL0"/>
<dbReference type="InterPro" id="IPR006771">
    <property type="entry name" value="CetA-like"/>
</dbReference>
<dbReference type="EMBL" id="NAJO01000022">
    <property type="protein sequence ID" value="OQO04111.1"/>
    <property type="molecule type" value="Genomic_DNA"/>
</dbReference>
<feature type="signal peptide" evidence="1">
    <location>
        <begin position="1"/>
        <end position="20"/>
    </location>
</feature>
<protein>
    <recommendedName>
        <fullName evidence="4">Bys1 family protein</fullName>
    </recommendedName>
</protein>
<reference evidence="3" key="1">
    <citation type="submission" date="2017-03" db="EMBL/GenBank/DDBJ databases">
        <title>Genomes of endolithic fungi from Antarctica.</title>
        <authorList>
            <person name="Coleine C."/>
            <person name="Masonjones S."/>
            <person name="Stajich J.E."/>
        </authorList>
    </citation>
    <scope>NUCLEOTIDE SEQUENCE [LARGE SCALE GENOMIC DNA]</scope>
    <source>
        <strain evidence="3">CCFEE 5527</strain>
    </source>
</reference>
<dbReference type="Pfam" id="PF04681">
    <property type="entry name" value="Bys1"/>
    <property type="match status" value="1"/>
</dbReference>
<name>A0A1V8SYL0_9PEZI</name>
<dbReference type="STRING" id="1507870.A0A1V8SYL0"/>